<dbReference type="CDD" id="cd05289">
    <property type="entry name" value="MDR_like_2"/>
    <property type="match status" value="1"/>
</dbReference>
<dbReference type="SMART" id="SM00829">
    <property type="entry name" value="PKS_ER"/>
    <property type="match status" value="1"/>
</dbReference>
<evidence type="ECO:0000259" key="2">
    <source>
        <dbReference type="SMART" id="SM00829"/>
    </source>
</evidence>
<dbReference type="InterPro" id="IPR021327">
    <property type="entry name" value="DUF2934"/>
</dbReference>
<evidence type="ECO:0000313" key="4">
    <source>
        <dbReference type="Proteomes" id="UP001549077"/>
    </source>
</evidence>
<dbReference type="InterPro" id="IPR002364">
    <property type="entry name" value="Quin_OxRdtase/zeta-crystal_CS"/>
</dbReference>
<dbReference type="PANTHER" id="PTHR11695:SF294">
    <property type="entry name" value="RETICULON-4-INTERACTING PROTEIN 1, MITOCHONDRIAL"/>
    <property type="match status" value="1"/>
</dbReference>
<evidence type="ECO:0000313" key="3">
    <source>
        <dbReference type="EMBL" id="MET3757701.1"/>
    </source>
</evidence>
<accession>A0ABV2MML0</accession>
<dbReference type="Proteomes" id="UP001549077">
    <property type="component" value="Unassembled WGS sequence"/>
</dbReference>
<feature type="domain" description="Enoyl reductase (ER)" evidence="2">
    <location>
        <begin position="4"/>
        <end position="219"/>
    </location>
</feature>
<dbReference type="RefSeq" id="WP_168297937.1">
    <property type="nucleotide sequence ID" value="NZ_CP071605.1"/>
</dbReference>
<dbReference type="InterPro" id="IPR036291">
    <property type="entry name" value="NAD(P)-bd_dom_sf"/>
</dbReference>
<proteinExistence type="predicted"/>
<dbReference type="Pfam" id="PF13602">
    <property type="entry name" value="ADH_zinc_N_2"/>
    <property type="match status" value="1"/>
</dbReference>
<dbReference type="SUPFAM" id="SSF51735">
    <property type="entry name" value="NAD(P)-binding Rossmann-fold domains"/>
    <property type="match status" value="1"/>
</dbReference>
<dbReference type="Pfam" id="PF11154">
    <property type="entry name" value="DUF2934"/>
    <property type="match status" value="1"/>
</dbReference>
<dbReference type="InterPro" id="IPR020843">
    <property type="entry name" value="ER"/>
</dbReference>
<dbReference type="Gene3D" id="3.40.50.720">
    <property type="entry name" value="NAD(P)-binding Rossmann-like Domain"/>
    <property type="match status" value="1"/>
</dbReference>
<gene>
    <name evidence="3" type="ORF">ABID08_005082</name>
</gene>
<organism evidence="3 4">
    <name type="scientific">Rhizobium binae</name>
    <dbReference type="NCBI Taxonomy" id="1138190"/>
    <lineage>
        <taxon>Bacteria</taxon>
        <taxon>Pseudomonadati</taxon>
        <taxon>Pseudomonadota</taxon>
        <taxon>Alphaproteobacteria</taxon>
        <taxon>Hyphomicrobiales</taxon>
        <taxon>Rhizobiaceae</taxon>
        <taxon>Rhizobium/Agrobacterium group</taxon>
        <taxon>Rhizobium</taxon>
    </lineage>
</organism>
<keyword evidence="4" id="KW-1185">Reference proteome</keyword>
<sequence>MVIILLADAKRFAGSRTFCADEVAAQPQALDAIGAAAVPLAGITAWQGLFDHGRLQSGQRVLIHGGAGGVGHFAVQFAKAEGAWVATTVSSSDIDFVTDLGADEVIDYKRENFEDVVEPVDLVFDLIGGETQQRSFSVVKPKGALISTLQEPDKARAKAVGIRVGRYTAQPNGGQLREIAQLIDQGKVKVVVASTFGLAQAAAAQAALKEQHIRGKVVLTVIKQPAASRFNDEERRLRAYQIWEDEGRPDGQDVAHWYRAGDAGATAQRADYRRYLRGTAPTGSLVIKFYHSGDQIRGYVRKLADTDTDDTIFPGEEMEPEAAFKLAASHNANSDEPVFIELVEGVEWNSAWGRLN</sequence>
<evidence type="ECO:0000256" key="1">
    <source>
        <dbReference type="ARBA" id="ARBA00023002"/>
    </source>
</evidence>
<dbReference type="PANTHER" id="PTHR11695">
    <property type="entry name" value="ALCOHOL DEHYDROGENASE RELATED"/>
    <property type="match status" value="1"/>
</dbReference>
<comment type="caution">
    <text evidence="3">The sequence shown here is derived from an EMBL/GenBank/DDBJ whole genome shotgun (WGS) entry which is preliminary data.</text>
</comment>
<dbReference type="EMBL" id="JBEPMY010000019">
    <property type="protein sequence ID" value="MET3757701.1"/>
    <property type="molecule type" value="Genomic_DNA"/>
</dbReference>
<dbReference type="PROSITE" id="PS01162">
    <property type="entry name" value="QOR_ZETA_CRYSTAL"/>
    <property type="match status" value="1"/>
</dbReference>
<dbReference type="GeneID" id="91150850"/>
<protein>
    <recommendedName>
        <fullName evidence="2">Enoyl reductase (ER) domain-containing protein</fullName>
    </recommendedName>
</protein>
<dbReference type="Gene3D" id="3.90.180.10">
    <property type="entry name" value="Medium-chain alcohol dehydrogenases, catalytic domain"/>
    <property type="match status" value="1"/>
</dbReference>
<reference evidence="3 4" key="1">
    <citation type="submission" date="2024-06" db="EMBL/GenBank/DDBJ databases">
        <title>Genomic Encyclopedia of Type Strains, Phase IV (KMG-IV): sequencing the most valuable type-strain genomes for metagenomic binning, comparative biology and taxonomic classification.</title>
        <authorList>
            <person name="Goeker M."/>
        </authorList>
    </citation>
    <scope>NUCLEOTIDE SEQUENCE [LARGE SCALE GENOMIC DNA]</scope>
    <source>
        <strain evidence="3 4">DSM 29288</strain>
    </source>
</reference>
<keyword evidence="1" id="KW-0560">Oxidoreductase</keyword>
<name>A0ABV2MML0_9HYPH</name>
<dbReference type="InterPro" id="IPR050700">
    <property type="entry name" value="YIM1/Zinc_Alcohol_DH_Fams"/>
</dbReference>